<dbReference type="Gene3D" id="3.90.79.10">
    <property type="entry name" value="Nucleoside Triphosphate Pyrophosphohydrolase"/>
    <property type="match status" value="1"/>
</dbReference>
<evidence type="ECO:0000259" key="1">
    <source>
        <dbReference type="PROSITE" id="PS51462"/>
    </source>
</evidence>
<evidence type="ECO:0000313" key="2">
    <source>
        <dbReference type="EMBL" id="NHN30561.1"/>
    </source>
</evidence>
<dbReference type="InterPro" id="IPR000086">
    <property type="entry name" value="NUDIX_hydrolase_dom"/>
</dbReference>
<name>A0ABX0J407_9BACL</name>
<sequence length="211" mass="23864">MEEKKEYFDIYDEQLNLLGQASRQKVHAEGLWHQTFHCWIVSEVDGKPHLLFQLRHANKDTYPSLLDISCAGHLQAGESVKQGSRELEEELGLSVPFEQLIPCGIYRVQNHIKPGLIDREICHVFGMVSNQALAAYQMQEDEVTGLYWISVQDIVRLFCELDTKQPVWAAGVSLAPDGSLKEAQHCFSSQDFVPHAPEYYKLVLAGLGLPI</sequence>
<dbReference type="RefSeq" id="WP_166149776.1">
    <property type="nucleotide sequence ID" value="NZ_JAAOIW010000004.1"/>
</dbReference>
<feature type="domain" description="Nudix hydrolase" evidence="1">
    <location>
        <begin position="31"/>
        <end position="171"/>
    </location>
</feature>
<evidence type="ECO:0000313" key="3">
    <source>
        <dbReference type="Proteomes" id="UP001165962"/>
    </source>
</evidence>
<dbReference type="Pfam" id="PF00293">
    <property type="entry name" value="NUDIX"/>
    <property type="match status" value="1"/>
</dbReference>
<organism evidence="2 3">
    <name type="scientific">Paenibacillus agricola</name>
    <dbReference type="NCBI Taxonomy" id="2716264"/>
    <lineage>
        <taxon>Bacteria</taxon>
        <taxon>Bacillati</taxon>
        <taxon>Bacillota</taxon>
        <taxon>Bacilli</taxon>
        <taxon>Bacillales</taxon>
        <taxon>Paenibacillaceae</taxon>
        <taxon>Paenibacillus</taxon>
    </lineage>
</organism>
<dbReference type="PROSITE" id="PS51462">
    <property type="entry name" value="NUDIX"/>
    <property type="match status" value="1"/>
</dbReference>
<dbReference type="Proteomes" id="UP001165962">
    <property type="component" value="Unassembled WGS sequence"/>
</dbReference>
<reference evidence="2" key="1">
    <citation type="submission" date="2020-03" db="EMBL/GenBank/DDBJ databases">
        <title>Draft sequencing of Paenibacilllus sp. S3N08.</title>
        <authorList>
            <person name="Kim D.-U."/>
        </authorList>
    </citation>
    <scope>NUCLEOTIDE SEQUENCE</scope>
    <source>
        <strain evidence="2">S3N08</strain>
    </source>
</reference>
<dbReference type="EMBL" id="JAAOIW010000004">
    <property type="protein sequence ID" value="NHN30561.1"/>
    <property type="molecule type" value="Genomic_DNA"/>
</dbReference>
<dbReference type="CDD" id="cd04692">
    <property type="entry name" value="NUDIX_Hydrolase"/>
    <property type="match status" value="1"/>
</dbReference>
<protein>
    <submittedName>
        <fullName evidence="2">NUDIX domain-containing protein</fullName>
    </submittedName>
</protein>
<dbReference type="InterPro" id="IPR015797">
    <property type="entry name" value="NUDIX_hydrolase-like_dom_sf"/>
</dbReference>
<dbReference type="PANTHER" id="PTHR10885:SF0">
    <property type="entry name" value="ISOPENTENYL-DIPHOSPHATE DELTA-ISOMERASE"/>
    <property type="match status" value="1"/>
</dbReference>
<dbReference type="PANTHER" id="PTHR10885">
    <property type="entry name" value="ISOPENTENYL-DIPHOSPHATE DELTA-ISOMERASE"/>
    <property type="match status" value="1"/>
</dbReference>
<proteinExistence type="predicted"/>
<gene>
    <name evidence="2" type="ORF">G9U52_12035</name>
</gene>
<keyword evidence="3" id="KW-1185">Reference proteome</keyword>
<dbReference type="SUPFAM" id="SSF55811">
    <property type="entry name" value="Nudix"/>
    <property type="match status" value="1"/>
</dbReference>
<accession>A0ABX0J407</accession>
<comment type="caution">
    <text evidence="2">The sequence shown here is derived from an EMBL/GenBank/DDBJ whole genome shotgun (WGS) entry which is preliminary data.</text>
</comment>